<gene>
    <name evidence="2" type="ORF">SAMN04489732_12963</name>
</gene>
<evidence type="ECO:0000256" key="1">
    <source>
        <dbReference type="SAM" id="Phobius"/>
    </source>
</evidence>
<name>A0A1H8YQJ4_9PSEU</name>
<dbReference type="EMBL" id="FOEF01000029">
    <property type="protein sequence ID" value="SEP53638.1"/>
    <property type="molecule type" value="Genomic_DNA"/>
</dbReference>
<keyword evidence="1" id="KW-1133">Transmembrane helix</keyword>
<reference evidence="3" key="1">
    <citation type="submission" date="2016-10" db="EMBL/GenBank/DDBJ databases">
        <authorList>
            <person name="Varghese N."/>
            <person name="Submissions S."/>
        </authorList>
    </citation>
    <scope>NUCLEOTIDE SEQUENCE [LARGE SCALE GENOMIC DNA]</scope>
    <source>
        <strain evidence="3">DSM 44993</strain>
    </source>
</reference>
<protein>
    <submittedName>
        <fullName evidence="2">Uncharacterized protein</fullName>
    </submittedName>
</protein>
<keyword evidence="3" id="KW-1185">Reference proteome</keyword>
<organism evidence="2 3">
    <name type="scientific">Amycolatopsis saalfeldensis</name>
    <dbReference type="NCBI Taxonomy" id="394193"/>
    <lineage>
        <taxon>Bacteria</taxon>
        <taxon>Bacillati</taxon>
        <taxon>Actinomycetota</taxon>
        <taxon>Actinomycetes</taxon>
        <taxon>Pseudonocardiales</taxon>
        <taxon>Pseudonocardiaceae</taxon>
        <taxon>Amycolatopsis</taxon>
    </lineage>
</organism>
<keyword evidence="1" id="KW-0812">Transmembrane</keyword>
<sequence length="270" mass="29660">MGSNNIAVGISALSAAFAFASLWISALSYRRGRPRAVIRSSGVVTAVSGDCATQREELQVHALLVNRGQSRVQLADQPVVLEFQRARSRRRAFRRGRPDGPPVFISITTQLPRADIGGFEGLEISGALPDEFVTRAAGDAWLCQLRLRVKLSTGDVVVGRWFPPPTGAERSIEGRRDELRQETGPAMRDLVEALGGVPGGTIWLAKLRGETLADYVQRVQKKPTWFAIARIIDVLEAQKGVPAPGLEIWKRRWSTSLAAAKTDDELRIER</sequence>
<dbReference type="Proteomes" id="UP000198582">
    <property type="component" value="Unassembled WGS sequence"/>
</dbReference>
<accession>A0A1H8YQJ4</accession>
<feature type="transmembrane region" description="Helical" evidence="1">
    <location>
        <begin position="6"/>
        <end position="29"/>
    </location>
</feature>
<dbReference type="STRING" id="394193.SAMN04489732_12963"/>
<evidence type="ECO:0000313" key="3">
    <source>
        <dbReference type="Proteomes" id="UP000198582"/>
    </source>
</evidence>
<evidence type="ECO:0000313" key="2">
    <source>
        <dbReference type="EMBL" id="SEP53638.1"/>
    </source>
</evidence>
<proteinExistence type="predicted"/>
<dbReference type="RefSeq" id="WP_143086434.1">
    <property type="nucleotide sequence ID" value="NZ_FOEF01000029.1"/>
</dbReference>
<dbReference type="AlphaFoldDB" id="A0A1H8YQJ4"/>
<keyword evidence="1" id="KW-0472">Membrane</keyword>